<feature type="compositionally biased region" description="Low complexity" evidence="7">
    <location>
        <begin position="789"/>
        <end position="807"/>
    </location>
</feature>
<feature type="compositionally biased region" description="Polar residues" evidence="7">
    <location>
        <begin position="308"/>
        <end position="334"/>
    </location>
</feature>
<feature type="region of interest" description="Disordered" evidence="7">
    <location>
        <begin position="1039"/>
        <end position="1064"/>
    </location>
</feature>
<feature type="domain" description="PHD-type" evidence="8">
    <location>
        <begin position="931"/>
        <end position="982"/>
    </location>
</feature>
<feature type="compositionally biased region" description="Low complexity" evidence="7">
    <location>
        <begin position="47"/>
        <end position="57"/>
    </location>
</feature>
<feature type="region of interest" description="Disordered" evidence="7">
    <location>
        <begin position="490"/>
        <end position="525"/>
    </location>
</feature>
<dbReference type="GO" id="GO:0008270">
    <property type="term" value="F:zinc ion binding"/>
    <property type="evidence" value="ECO:0007669"/>
    <property type="project" value="UniProtKB-KW"/>
</dbReference>
<dbReference type="PROSITE" id="PS01359">
    <property type="entry name" value="ZF_PHD_1"/>
    <property type="match status" value="1"/>
</dbReference>
<evidence type="ECO:0000256" key="3">
    <source>
        <dbReference type="ARBA" id="ARBA00022771"/>
    </source>
</evidence>
<dbReference type="InterPro" id="IPR037869">
    <property type="entry name" value="Spp1/CFP1"/>
</dbReference>
<gene>
    <name evidence="9" type="ORF">BG011_003376</name>
</gene>
<evidence type="ECO:0000313" key="9">
    <source>
        <dbReference type="EMBL" id="KAG0258304.1"/>
    </source>
</evidence>
<dbReference type="Gene3D" id="3.30.40.10">
    <property type="entry name" value="Zinc/RING finger domain, C3HC4 (zinc finger)"/>
    <property type="match status" value="1"/>
</dbReference>
<proteinExistence type="predicted"/>
<feature type="compositionally biased region" description="Basic and acidic residues" evidence="7">
    <location>
        <begin position="453"/>
        <end position="477"/>
    </location>
</feature>
<feature type="compositionally biased region" description="Basic and acidic residues" evidence="7">
    <location>
        <begin position="700"/>
        <end position="712"/>
    </location>
</feature>
<protein>
    <recommendedName>
        <fullName evidence="8">PHD-type domain-containing protein</fullName>
    </recommendedName>
</protein>
<dbReference type="SUPFAM" id="SSF57903">
    <property type="entry name" value="FYVE/PHD zinc finger"/>
    <property type="match status" value="1"/>
</dbReference>
<organism evidence="9 10">
    <name type="scientific">Mortierella polycephala</name>
    <dbReference type="NCBI Taxonomy" id="41804"/>
    <lineage>
        <taxon>Eukaryota</taxon>
        <taxon>Fungi</taxon>
        <taxon>Fungi incertae sedis</taxon>
        <taxon>Mucoromycota</taxon>
        <taxon>Mortierellomycotina</taxon>
        <taxon>Mortierellomycetes</taxon>
        <taxon>Mortierellales</taxon>
        <taxon>Mortierellaceae</taxon>
        <taxon>Mortierella</taxon>
    </lineage>
</organism>
<keyword evidence="4" id="KW-0862">Zinc</keyword>
<dbReference type="CDD" id="cd15560">
    <property type="entry name" value="PHD2_3_BPTF"/>
    <property type="match status" value="1"/>
</dbReference>
<comment type="caution">
    <text evidence="9">The sequence shown here is derived from an EMBL/GenBank/DDBJ whole genome shotgun (WGS) entry which is preliminary data.</text>
</comment>
<dbReference type="InterPro" id="IPR001965">
    <property type="entry name" value="Znf_PHD"/>
</dbReference>
<dbReference type="PANTHER" id="PTHR46174:SF1">
    <property type="entry name" value="CXXC-TYPE ZINC FINGER PROTEIN 1"/>
    <property type="match status" value="1"/>
</dbReference>
<reference evidence="9" key="1">
    <citation type="journal article" date="2020" name="Fungal Divers.">
        <title>Resolving the Mortierellaceae phylogeny through synthesis of multi-gene phylogenetics and phylogenomics.</title>
        <authorList>
            <person name="Vandepol N."/>
            <person name="Liber J."/>
            <person name="Desiro A."/>
            <person name="Na H."/>
            <person name="Kennedy M."/>
            <person name="Barry K."/>
            <person name="Grigoriev I.V."/>
            <person name="Miller A.N."/>
            <person name="O'Donnell K."/>
            <person name="Stajich J.E."/>
            <person name="Bonito G."/>
        </authorList>
    </citation>
    <scope>NUCLEOTIDE SEQUENCE</scope>
    <source>
        <strain evidence="9">KOD948</strain>
    </source>
</reference>
<name>A0A9P6Q2E2_9FUNG</name>
<keyword evidence="5" id="KW-0539">Nucleus</keyword>
<feature type="compositionally biased region" description="Polar residues" evidence="7">
    <location>
        <begin position="413"/>
        <end position="428"/>
    </location>
</feature>
<dbReference type="InterPro" id="IPR019786">
    <property type="entry name" value="Zinc_finger_PHD-type_CS"/>
</dbReference>
<accession>A0A9P6Q2E2</accession>
<dbReference type="PROSITE" id="PS50016">
    <property type="entry name" value="ZF_PHD_2"/>
    <property type="match status" value="1"/>
</dbReference>
<keyword evidence="2" id="KW-0479">Metal-binding</keyword>
<evidence type="ECO:0000256" key="6">
    <source>
        <dbReference type="PROSITE-ProRule" id="PRU00146"/>
    </source>
</evidence>
<feature type="compositionally biased region" description="Basic and acidic residues" evidence="7">
    <location>
        <begin position="624"/>
        <end position="638"/>
    </location>
</feature>
<dbReference type="InterPro" id="IPR011011">
    <property type="entry name" value="Znf_FYVE_PHD"/>
</dbReference>
<comment type="subcellular location">
    <subcellularLocation>
        <location evidence="1">Nucleus</location>
    </subcellularLocation>
</comment>
<feature type="compositionally biased region" description="Basic and acidic residues" evidence="7">
    <location>
        <begin position="142"/>
        <end position="151"/>
    </location>
</feature>
<dbReference type="Pfam" id="PF00628">
    <property type="entry name" value="PHD"/>
    <property type="match status" value="1"/>
</dbReference>
<dbReference type="InterPro" id="IPR019787">
    <property type="entry name" value="Znf_PHD-finger"/>
</dbReference>
<evidence type="ECO:0000256" key="7">
    <source>
        <dbReference type="SAM" id="MobiDB-lite"/>
    </source>
</evidence>
<keyword evidence="10" id="KW-1185">Reference proteome</keyword>
<feature type="compositionally biased region" description="Low complexity" evidence="7">
    <location>
        <begin position="267"/>
        <end position="278"/>
    </location>
</feature>
<feature type="compositionally biased region" description="Low complexity" evidence="7">
    <location>
        <begin position="100"/>
        <end position="138"/>
    </location>
</feature>
<feature type="compositionally biased region" description="Basic and acidic residues" evidence="7">
    <location>
        <begin position="828"/>
        <end position="844"/>
    </location>
</feature>
<feature type="region of interest" description="Disordered" evidence="7">
    <location>
        <begin position="18"/>
        <end position="83"/>
    </location>
</feature>
<evidence type="ECO:0000313" key="10">
    <source>
        <dbReference type="Proteomes" id="UP000726737"/>
    </source>
</evidence>
<feature type="region of interest" description="Disordered" evidence="7">
    <location>
        <begin position="97"/>
        <end position="215"/>
    </location>
</feature>
<keyword evidence="3 6" id="KW-0863">Zinc-finger</keyword>
<dbReference type="OrthoDB" id="436852at2759"/>
<feature type="region of interest" description="Disordered" evidence="7">
    <location>
        <begin position="569"/>
        <end position="760"/>
    </location>
</feature>
<dbReference type="InterPro" id="IPR013083">
    <property type="entry name" value="Znf_RING/FYVE/PHD"/>
</dbReference>
<dbReference type="GO" id="GO:0048188">
    <property type="term" value="C:Set1C/COMPASS complex"/>
    <property type="evidence" value="ECO:0007669"/>
    <property type="project" value="InterPro"/>
</dbReference>
<feature type="compositionally biased region" description="Basic and acidic residues" evidence="7">
    <location>
        <begin position="574"/>
        <end position="584"/>
    </location>
</feature>
<evidence type="ECO:0000259" key="8">
    <source>
        <dbReference type="PROSITE" id="PS50016"/>
    </source>
</evidence>
<evidence type="ECO:0000256" key="1">
    <source>
        <dbReference type="ARBA" id="ARBA00004123"/>
    </source>
</evidence>
<sequence length="1331" mass="147424">MSLTGAGPGALVHMPTRISSVEPPHDMGLHSPPTSATHGYGHHGHAGARASSPHAAAPELSRSTQPSLSGHGYHGDYRPHVSESIPVSSHYDYTHRHQASFPESPFSSSPPIKAQQQQQQQQQHQYGSQYSQHSGQGYMRHSTVEVDRSQSHEIAAPQTYGHQSYPQPSSPPQQTQHAIMSPPRHGSMQDLHHGVSRPGPSSKHQQQRTHPQERLHADNDEALVMNFMSELQMQQQQQQQIHDRRKPQLAPRYQSDDHVGFPLGHDSQSSNYRTQSSSATPSNLDVDRPISPTGMTHAMRHTGIQEPQADSRQRITLSSTQSRSAVIESHSSAKPTDLKIPPNSGNQSSVANPRHLRLMDILNAPESEDVEDRTGLGGSEEMPISSRDDSEMIQGPAFPEQPPHLLGDDSNVRSDTLPNRHSSEQALVSRSADMGLQPEHDQHPTVPAVPQKAGKEKVARSIKEKAPKEKSIKTPKEKVLKEKVEKVKKERAVKVPKKKLPVPTISSPDEESAKDGTISVDESAVESAQELGQIATAGVKHGMDEYATKECVTGYVEDMAKKARVGDYTIAEGQQERPSAHVEETTQEQGSKGLLRTPSPQQHSEHPHRNTRTSVDDPQFFEQVDIRTDDELTGEKQDAGMNPEVVTSPSKNLGDHIQLSGITDIATDDSPSSQRDSINAGHSRSSTPTLSALVVGNVAHSDEPSDANDERFSSPLPAPRVNVQESRSLSTGSPLLALRDKKTSKKKQTSDAMQTDSRNDAQCLHELQDIHQKTKGIIVEGSGHRPSGKATPAVKKAASSSSPYSSSLKKKFSKPTEDGSSPAEELEESRPSEVIHTSMEHENQEIPATSVRDISTESHREKSVKQKRGERSELKLSTSTSTSTKQESLAKHYQSHSRSKVMESSPNRRVTKDDTTAEETIKLSQTGGDVKLYCICRTPYDTSRFMIACDECDEWFHGDCVGVAEKDSDMVDKYYCERCEDVGKGQHGSLKKKCHREACEKPATRKSKYCSKECGLLLATQRIQESQDRVFGSYSHHQPYSQEDLTGTDHDKQQQQQRQHLQRRRRLTLADLDDRQRLLDIREKMAHVRKVCIVLGEREKQLQICVDRQARQEIGKLMASDLPSLILPLVNASERVEDEDVNMAQGVLGSKAKSKAKGVKDKDKNKNKELFCGFDYSLVWDDVQDMSRIERAAPTSMTTTPAESRASSVAPPSFGVVVMNAKKHSQSDQPKVTDSSVKDIKHWVDGTESNGEVLALSPQLESIGERVCMSRQQCDRHNGWQKLKAAELDLEKTLQHKLLKTLKAEAKVVKNRMKRRRNDLSAGILNGTIEH</sequence>
<evidence type="ECO:0000256" key="4">
    <source>
        <dbReference type="ARBA" id="ARBA00022833"/>
    </source>
</evidence>
<dbReference type="EMBL" id="JAAAJA010000224">
    <property type="protein sequence ID" value="KAG0258304.1"/>
    <property type="molecule type" value="Genomic_DNA"/>
</dbReference>
<feature type="region of interest" description="Disordered" evidence="7">
    <location>
        <begin position="774"/>
        <end position="918"/>
    </location>
</feature>
<dbReference type="PANTHER" id="PTHR46174">
    <property type="entry name" value="CXXC-TYPE ZINC FINGER PROTEIN 1"/>
    <property type="match status" value="1"/>
</dbReference>
<feature type="compositionally biased region" description="Polar residues" evidence="7">
    <location>
        <begin position="669"/>
        <end position="690"/>
    </location>
</feature>
<dbReference type="SMART" id="SM00249">
    <property type="entry name" value="PHD"/>
    <property type="match status" value="1"/>
</dbReference>
<evidence type="ECO:0000256" key="2">
    <source>
        <dbReference type="ARBA" id="ARBA00022723"/>
    </source>
</evidence>
<dbReference type="GO" id="GO:0045893">
    <property type="term" value="P:positive regulation of DNA-templated transcription"/>
    <property type="evidence" value="ECO:0007669"/>
    <property type="project" value="TreeGrafter"/>
</dbReference>
<feature type="compositionally biased region" description="Polar residues" evidence="7">
    <location>
        <begin position="723"/>
        <end position="733"/>
    </location>
</feature>
<feature type="compositionally biased region" description="Basic and acidic residues" evidence="7">
    <location>
        <begin position="854"/>
        <end position="874"/>
    </location>
</feature>
<feature type="region of interest" description="Disordered" evidence="7">
    <location>
        <begin position="231"/>
        <end position="477"/>
    </location>
</feature>
<dbReference type="Proteomes" id="UP000726737">
    <property type="component" value="Unassembled WGS sequence"/>
</dbReference>
<evidence type="ECO:0000256" key="5">
    <source>
        <dbReference type="ARBA" id="ARBA00023242"/>
    </source>
</evidence>